<dbReference type="GO" id="GO:0071949">
    <property type="term" value="F:FAD binding"/>
    <property type="evidence" value="ECO:0007669"/>
    <property type="project" value="InterPro"/>
</dbReference>
<evidence type="ECO:0000256" key="10">
    <source>
        <dbReference type="ARBA" id="ARBA00022960"/>
    </source>
</evidence>
<keyword evidence="6 16" id="KW-0132">Cell division</keyword>
<dbReference type="InterPro" id="IPR016167">
    <property type="entry name" value="FAD-bd_PCMH_sub1"/>
</dbReference>
<name>A7VNE3_9FIRM</name>
<evidence type="ECO:0000259" key="17">
    <source>
        <dbReference type="PROSITE" id="PS51387"/>
    </source>
</evidence>
<evidence type="ECO:0000256" key="8">
    <source>
        <dbReference type="ARBA" id="ARBA00022827"/>
    </source>
</evidence>
<protein>
    <recommendedName>
        <fullName evidence="16">UDP-N-acetylenolpyruvoylglucosamine reductase</fullName>
        <ecNumber evidence="16">1.3.1.98</ecNumber>
    </recommendedName>
    <alternativeName>
        <fullName evidence="16">UDP-N-acetylmuramate dehydrogenase</fullName>
    </alternativeName>
</protein>
<dbReference type="Gene3D" id="3.90.78.10">
    <property type="entry name" value="UDP-N-acetylenolpyruvoylglucosamine reductase, C-terminal domain"/>
    <property type="match status" value="1"/>
</dbReference>
<dbReference type="NCBIfam" id="NF010480">
    <property type="entry name" value="PRK13905.1"/>
    <property type="match status" value="1"/>
</dbReference>
<dbReference type="SUPFAM" id="SSF56194">
    <property type="entry name" value="Uridine diphospho-N-Acetylenolpyruvylglucosamine reductase, MurB, C-terminal domain"/>
    <property type="match status" value="1"/>
</dbReference>
<evidence type="ECO:0000256" key="14">
    <source>
        <dbReference type="ARBA" id="ARBA00023316"/>
    </source>
</evidence>
<reference evidence="19 21" key="3">
    <citation type="submission" date="2017-07" db="EMBL/GenBank/DDBJ databases">
        <title>Prevalence of linear plasmids in Cutibacterium (Propionibacterium) acnes isolates obtained from prostatic tissue.</title>
        <authorList>
            <person name="Davidsson S."/>
            <person name="Carlsson J."/>
            <person name="Molling P."/>
            <person name="Andren O."/>
            <person name="Andersson S.-O."/>
            <person name="Brzuszkiewicz E."/>
            <person name="Poehlein A."/>
            <person name="Al-Zeer M."/>
            <person name="Brinkmann V."/>
            <person name="Scavenius C."/>
            <person name="Nazipi S."/>
            <person name="Soderquist B."/>
            <person name="Bruggemann H."/>
        </authorList>
    </citation>
    <scope>NUCLEOTIDE SEQUENCE [LARGE SCALE GENOMIC DNA]</scope>
    <source>
        <strain evidence="19 21">DSM 753</strain>
    </source>
</reference>
<dbReference type="SUPFAM" id="SSF56176">
    <property type="entry name" value="FAD-binding/transporter-associated domain-like"/>
    <property type="match status" value="1"/>
</dbReference>
<dbReference type="PROSITE" id="PS51387">
    <property type="entry name" value="FAD_PCMH"/>
    <property type="match status" value="1"/>
</dbReference>
<evidence type="ECO:0000256" key="15">
    <source>
        <dbReference type="ARBA" id="ARBA00048914"/>
    </source>
</evidence>
<sequence>MTQQNLQPITRELIGALRQTGAQVQENEPMSLHTSFQIGGPADVFATVSDERSLRGVLKLCKEAGAPVYVIGNGSDLLIPDQGLRGVVVGFGGDLCRLRLENETTIVCGPGATLAKLCKFALENSLTGLEFAWGIPGSAGGAAYMNAGAYGGEMKDVLIKCRHLDENGNPGEFAGSALDFSYRHSAYTDQKLVITGLTFQLEKGDYSVIKAQMEDYLGRRKARQPLEYPSAGSVFKRPKGYFAGQLIEECGLKGKTVGGAQVSEKHAGFIVNTGGATCKDVQSLVKMIQETVRREKQVELECEIKLMT</sequence>
<evidence type="ECO:0000256" key="12">
    <source>
        <dbReference type="ARBA" id="ARBA00023002"/>
    </source>
</evidence>
<evidence type="ECO:0000313" key="20">
    <source>
        <dbReference type="Proteomes" id="UP000003490"/>
    </source>
</evidence>
<keyword evidence="11 16" id="KW-0573">Peptidoglycan synthesis</keyword>
<evidence type="ECO:0000256" key="9">
    <source>
        <dbReference type="ARBA" id="ARBA00022857"/>
    </source>
</evidence>
<keyword evidence="7 16" id="KW-0285">Flavoprotein</keyword>
<evidence type="ECO:0000256" key="11">
    <source>
        <dbReference type="ARBA" id="ARBA00022984"/>
    </source>
</evidence>
<dbReference type="GO" id="GO:0008762">
    <property type="term" value="F:UDP-N-acetylmuramate dehydrogenase activity"/>
    <property type="evidence" value="ECO:0007669"/>
    <property type="project" value="UniProtKB-UniRule"/>
</dbReference>
<feature type="active site" evidence="16">
    <location>
        <position position="303"/>
    </location>
</feature>
<dbReference type="Gene3D" id="3.30.465.10">
    <property type="match status" value="1"/>
</dbReference>
<dbReference type="AlphaFoldDB" id="A7VNE3"/>
<dbReference type="InterPro" id="IPR036318">
    <property type="entry name" value="FAD-bd_PCMH-like_sf"/>
</dbReference>
<evidence type="ECO:0000256" key="6">
    <source>
        <dbReference type="ARBA" id="ARBA00022618"/>
    </source>
</evidence>
<accession>A7VNE3</accession>
<dbReference type="Pfam" id="PF02873">
    <property type="entry name" value="MurB_C"/>
    <property type="match status" value="1"/>
</dbReference>
<keyword evidence="5 16" id="KW-0963">Cytoplasm</keyword>
<comment type="subcellular location">
    <subcellularLocation>
        <location evidence="3 16">Cytoplasm</location>
    </subcellularLocation>
</comment>
<feature type="domain" description="FAD-binding PCMH-type" evidence="17">
    <location>
        <begin position="37"/>
        <end position="204"/>
    </location>
</feature>
<dbReference type="GO" id="GO:0009252">
    <property type="term" value="P:peptidoglycan biosynthetic process"/>
    <property type="evidence" value="ECO:0007669"/>
    <property type="project" value="UniProtKB-UniRule"/>
</dbReference>
<dbReference type="GO" id="GO:0008360">
    <property type="term" value="P:regulation of cell shape"/>
    <property type="evidence" value="ECO:0007669"/>
    <property type="project" value="UniProtKB-KW"/>
</dbReference>
<dbReference type="GO" id="GO:0071555">
    <property type="term" value="P:cell wall organization"/>
    <property type="evidence" value="ECO:0007669"/>
    <property type="project" value="UniProtKB-KW"/>
</dbReference>
<comment type="cofactor">
    <cofactor evidence="1 16">
        <name>FAD</name>
        <dbReference type="ChEBI" id="CHEBI:57692"/>
    </cofactor>
</comment>
<evidence type="ECO:0000313" key="18">
    <source>
        <dbReference type="EMBL" id="EDO63157.1"/>
    </source>
</evidence>
<comment type="pathway">
    <text evidence="4 16">Cell wall biogenesis; peptidoglycan biosynthesis.</text>
</comment>
<dbReference type="PANTHER" id="PTHR21071:SF4">
    <property type="entry name" value="UDP-N-ACETYLENOLPYRUVOYLGLUCOSAMINE REDUCTASE"/>
    <property type="match status" value="1"/>
</dbReference>
<dbReference type="EMBL" id="NOXF01000018">
    <property type="protein sequence ID" value="PEQ23352.1"/>
    <property type="molecule type" value="Genomic_DNA"/>
</dbReference>
<comment type="function">
    <text evidence="2 16">Cell wall formation.</text>
</comment>
<dbReference type="InterPro" id="IPR036635">
    <property type="entry name" value="MurB_C_sf"/>
</dbReference>
<evidence type="ECO:0000313" key="19">
    <source>
        <dbReference type="EMBL" id="PEQ23352.1"/>
    </source>
</evidence>
<evidence type="ECO:0000256" key="5">
    <source>
        <dbReference type="ARBA" id="ARBA00022490"/>
    </source>
</evidence>
<dbReference type="GO" id="GO:0005829">
    <property type="term" value="C:cytosol"/>
    <property type="evidence" value="ECO:0007669"/>
    <property type="project" value="TreeGrafter"/>
</dbReference>
<dbReference type="GO" id="GO:0051301">
    <property type="term" value="P:cell division"/>
    <property type="evidence" value="ECO:0007669"/>
    <property type="project" value="UniProtKB-KW"/>
</dbReference>
<reference evidence="18 20" key="1">
    <citation type="submission" date="2007-08" db="EMBL/GenBank/DDBJ databases">
        <title>Draft genome sequence of Clostridium leptum (DSM 753).</title>
        <authorList>
            <person name="Sudarsanam P."/>
            <person name="Ley R."/>
            <person name="Guruge J."/>
            <person name="Turnbaugh P.J."/>
            <person name="Mahowald M."/>
            <person name="Liep D."/>
            <person name="Gordon J."/>
        </authorList>
    </citation>
    <scope>NUCLEOTIDE SEQUENCE [LARGE SCALE GENOMIC DNA]</scope>
    <source>
        <strain evidence="18 20">DSM 753</strain>
    </source>
</reference>
<evidence type="ECO:0000256" key="16">
    <source>
        <dbReference type="HAMAP-Rule" id="MF_00037"/>
    </source>
</evidence>
<evidence type="ECO:0000256" key="7">
    <source>
        <dbReference type="ARBA" id="ARBA00022630"/>
    </source>
</evidence>
<dbReference type="Proteomes" id="UP000003490">
    <property type="component" value="Unassembled WGS sequence"/>
</dbReference>
<dbReference type="NCBIfam" id="TIGR00179">
    <property type="entry name" value="murB"/>
    <property type="match status" value="1"/>
</dbReference>
<dbReference type="HOGENOM" id="CLU_035304_1_1_9"/>
<keyword evidence="14 16" id="KW-0961">Cell wall biogenesis/degradation</keyword>
<dbReference type="InterPro" id="IPR016169">
    <property type="entry name" value="FAD-bd_PCMH_sub2"/>
</dbReference>
<dbReference type="eggNOG" id="COG0812">
    <property type="taxonomic scope" value="Bacteria"/>
</dbReference>
<dbReference type="Gene3D" id="3.30.43.10">
    <property type="entry name" value="Uridine Diphospho-n-acetylenolpyruvylglucosamine Reductase, domain 2"/>
    <property type="match status" value="1"/>
</dbReference>
<dbReference type="OrthoDB" id="9804753at2"/>
<dbReference type="PANTHER" id="PTHR21071">
    <property type="entry name" value="UDP-N-ACETYLENOLPYRUVOYLGLUCOSAMINE REDUCTASE"/>
    <property type="match status" value="1"/>
</dbReference>
<evidence type="ECO:0000256" key="2">
    <source>
        <dbReference type="ARBA" id="ARBA00003921"/>
    </source>
</evidence>
<dbReference type="InterPro" id="IPR003170">
    <property type="entry name" value="MurB"/>
</dbReference>
<gene>
    <name evidence="16 18" type="primary">murB</name>
    <name evidence="19" type="ORF">CH238_14195</name>
    <name evidence="18" type="ORF">CLOLEP_00067</name>
</gene>
<comment type="caution">
    <text evidence="18">The sequence shown here is derived from an EMBL/GenBank/DDBJ whole genome shotgun (WGS) entry which is preliminary data.</text>
</comment>
<evidence type="ECO:0000256" key="1">
    <source>
        <dbReference type="ARBA" id="ARBA00001974"/>
    </source>
</evidence>
<dbReference type="Proteomes" id="UP000220611">
    <property type="component" value="Unassembled WGS sequence"/>
</dbReference>
<comment type="catalytic activity">
    <reaction evidence="15 16">
        <text>UDP-N-acetyl-alpha-D-muramate + NADP(+) = UDP-N-acetyl-3-O-(1-carboxyvinyl)-alpha-D-glucosamine + NADPH + H(+)</text>
        <dbReference type="Rhea" id="RHEA:12248"/>
        <dbReference type="ChEBI" id="CHEBI:15378"/>
        <dbReference type="ChEBI" id="CHEBI:57783"/>
        <dbReference type="ChEBI" id="CHEBI:58349"/>
        <dbReference type="ChEBI" id="CHEBI:68483"/>
        <dbReference type="ChEBI" id="CHEBI:70757"/>
        <dbReference type="EC" id="1.3.1.98"/>
    </reaction>
</comment>
<reference evidence="18 20" key="2">
    <citation type="submission" date="2007-08" db="EMBL/GenBank/DDBJ databases">
        <authorList>
            <person name="Fulton L."/>
            <person name="Clifton S."/>
            <person name="Fulton B."/>
            <person name="Xu J."/>
            <person name="Minx P."/>
            <person name="Pepin K.H."/>
            <person name="Johnson M."/>
            <person name="Thiruvilangam P."/>
            <person name="Bhonagiri V."/>
            <person name="Nash W.E."/>
            <person name="Wang C."/>
            <person name="Mardis E.R."/>
            <person name="Wilson R.K."/>
        </authorList>
    </citation>
    <scope>NUCLEOTIDE SEQUENCE [LARGE SCALE GENOMIC DNA]</scope>
    <source>
        <strain evidence="18 20">DSM 753</strain>
    </source>
</reference>
<dbReference type="HAMAP" id="MF_00037">
    <property type="entry name" value="MurB"/>
    <property type="match status" value="1"/>
</dbReference>
<organism evidence="18 20">
    <name type="scientific">[Clostridium] leptum DSM 753</name>
    <dbReference type="NCBI Taxonomy" id="428125"/>
    <lineage>
        <taxon>Bacteria</taxon>
        <taxon>Bacillati</taxon>
        <taxon>Bacillota</taxon>
        <taxon>Clostridia</taxon>
        <taxon>Eubacteriales</taxon>
        <taxon>Oscillospiraceae</taxon>
        <taxon>Oscillospiraceae incertae sedis</taxon>
    </lineage>
</organism>
<keyword evidence="8 16" id="KW-0274">FAD</keyword>
<evidence type="ECO:0000256" key="13">
    <source>
        <dbReference type="ARBA" id="ARBA00023306"/>
    </source>
</evidence>
<keyword evidence="10 16" id="KW-0133">Cell shape</keyword>
<evidence type="ECO:0000313" key="21">
    <source>
        <dbReference type="Proteomes" id="UP000220611"/>
    </source>
</evidence>
<feature type="active site" evidence="16">
    <location>
        <position position="183"/>
    </location>
</feature>
<dbReference type="Pfam" id="PF01565">
    <property type="entry name" value="FAD_binding_4"/>
    <property type="match status" value="1"/>
</dbReference>
<keyword evidence="21" id="KW-1185">Reference proteome</keyword>
<evidence type="ECO:0000256" key="4">
    <source>
        <dbReference type="ARBA" id="ARBA00004752"/>
    </source>
</evidence>
<evidence type="ECO:0000256" key="3">
    <source>
        <dbReference type="ARBA" id="ARBA00004496"/>
    </source>
</evidence>
<dbReference type="InterPro" id="IPR006094">
    <property type="entry name" value="Oxid_FAD_bind_N"/>
</dbReference>
<keyword evidence="12 16" id="KW-0560">Oxidoreductase</keyword>
<dbReference type="UniPathway" id="UPA00219"/>
<dbReference type="InterPro" id="IPR016166">
    <property type="entry name" value="FAD-bd_PCMH"/>
</dbReference>
<dbReference type="EC" id="1.3.1.98" evidence="16"/>
<keyword evidence="13 16" id="KW-0131">Cell cycle</keyword>
<comment type="similarity">
    <text evidence="16">Belongs to the MurB family.</text>
</comment>
<dbReference type="EMBL" id="ABCB02000005">
    <property type="protein sequence ID" value="EDO63157.1"/>
    <property type="molecule type" value="Genomic_DNA"/>
</dbReference>
<dbReference type="InterPro" id="IPR011601">
    <property type="entry name" value="MurB_C"/>
</dbReference>
<feature type="active site" description="Proton donor" evidence="16">
    <location>
        <position position="233"/>
    </location>
</feature>
<proteinExistence type="inferred from homology"/>
<keyword evidence="9 16" id="KW-0521">NADP</keyword>